<keyword evidence="3" id="KW-1185">Reference proteome</keyword>
<dbReference type="HOGENOM" id="CLU_3106774_0_0_1"/>
<proteinExistence type="predicted"/>
<name>A0A0C9Y3T5_9AGAR</name>
<feature type="region of interest" description="Disordered" evidence="1">
    <location>
        <begin position="1"/>
        <end position="22"/>
    </location>
</feature>
<accession>A0A0C9Y3T5</accession>
<reference evidence="3" key="2">
    <citation type="submission" date="2015-01" db="EMBL/GenBank/DDBJ databases">
        <title>Evolutionary Origins and Diversification of the Mycorrhizal Mutualists.</title>
        <authorList>
            <consortium name="DOE Joint Genome Institute"/>
            <consortium name="Mycorrhizal Genomics Consortium"/>
            <person name="Kohler A."/>
            <person name="Kuo A."/>
            <person name="Nagy L.G."/>
            <person name="Floudas D."/>
            <person name="Copeland A."/>
            <person name="Barry K.W."/>
            <person name="Cichocki N."/>
            <person name="Veneault-Fourrey C."/>
            <person name="LaButti K."/>
            <person name="Lindquist E.A."/>
            <person name="Lipzen A."/>
            <person name="Lundell T."/>
            <person name="Morin E."/>
            <person name="Murat C."/>
            <person name="Riley R."/>
            <person name="Ohm R."/>
            <person name="Sun H."/>
            <person name="Tunlid A."/>
            <person name="Henrissat B."/>
            <person name="Grigoriev I.V."/>
            <person name="Hibbett D.S."/>
            <person name="Martin F."/>
        </authorList>
    </citation>
    <scope>NUCLEOTIDE SEQUENCE [LARGE SCALE GENOMIC DNA]</scope>
    <source>
        <strain evidence="3">LaAM-08-1</strain>
    </source>
</reference>
<dbReference type="AlphaFoldDB" id="A0A0C9Y3T5"/>
<dbReference type="EMBL" id="KN838542">
    <property type="protein sequence ID" value="KIK08509.1"/>
    <property type="molecule type" value="Genomic_DNA"/>
</dbReference>
<reference evidence="2 3" key="1">
    <citation type="submission" date="2014-04" db="EMBL/GenBank/DDBJ databases">
        <authorList>
            <consortium name="DOE Joint Genome Institute"/>
            <person name="Kuo A."/>
            <person name="Kohler A."/>
            <person name="Nagy L.G."/>
            <person name="Floudas D."/>
            <person name="Copeland A."/>
            <person name="Barry K.W."/>
            <person name="Cichocki N."/>
            <person name="Veneault-Fourrey C."/>
            <person name="LaButti K."/>
            <person name="Lindquist E.A."/>
            <person name="Lipzen A."/>
            <person name="Lundell T."/>
            <person name="Morin E."/>
            <person name="Murat C."/>
            <person name="Sun H."/>
            <person name="Tunlid A."/>
            <person name="Henrissat B."/>
            <person name="Grigoriev I.V."/>
            <person name="Hibbett D.S."/>
            <person name="Martin F."/>
            <person name="Nordberg H.P."/>
            <person name="Cantor M.N."/>
            <person name="Hua S.X."/>
        </authorList>
    </citation>
    <scope>NUCLEOTIDE SEQUENCE [LARGE SCALE GENOMIC DNA]</scope>
    <source>
        <strain evidence="2 3">LaAM-08-1</strain>
    </source>
</reference>
<gene>
    <name evidence="2" type="ORF">K443DRAFT_672525</name>
</gene>
<organism evidence="2 3">
    <name type="scientific">Laccaria amethystina LaAM-08-1</name>
    <dbReference type="NCBI Taxonomy" id="1095629"/>
    <lineage>
        <taxon>Eukaryota</taxon>
        <taxon>Fungi</taxon>
        <taxon>Dikarya</taxon>
        <taxon>Basidiomycota</taxon>
        <taxon>Agaricomycotina</taxon>
        <taxon>Agaricomycetes</taxon>
        <taxon>Agaricomycetidae</taxon>
        <taxon>Agaricales</taxon>
        <taxon>Agaricineae</taxon>
        <taxon>Hydnangiaceae</taxon>
        <taxon>Laccaria</taxon>
    </lineage>
</organism>
<protein>
    <submittedName>
        <fullName evidence="2">Uncharacterized protein</fullName>
    </submittedName>
</protein>
<dbReference type="Proteomes" id="UP000054477">
    <property type="component" value="Unassembled WGS sequence"/>
</dbReference>
<evidence type="ECO:0000313" key="2">
    <source>
        <dbReference type="EMBL" id="KIK08509.1"/>
    </source>
</evidence>
<evidence type="ECO:0000313" key="3">
    <source>
        <dbReference type="Proteomes" id="UP000054477"/>
    </source>
</evidence>
<sequence>MGGESGEDSSMGPGFGNPRTTDFDIGDAQVTLFGAVTLEVLFSIRIDLLER</sequence>
<evidence type="ECO:0000256" key="1">
    <source>
        <dbReference type="SAM" id="MobiDB-lite"/>
    </source>
</evidence>